<dbReference type="Gene3D" id="1.20.1070.10">
    <property type="entry name" value="Rhodopsin 7-helix transmembrane proteins"/>
    <property type="match status" value="1"/>
</dbReference>
<dbReference type="PRINTS" id="PR00237">
    <property type="entry name" value="GPCRRHODOPSN"/>
</dbReference>
<dbReference type="OrthoDB" id="5975336at2759"/>
<dbReference type="PROSITE" id="PS50262">
    <property type="entry name" value="G_PROTEIN_RECEP_F1_2"/>
    <property type="match status" value="1"/>
</dbReference>
<feature type="domain" description="G-protein coupled receptors family 1 profile" evidence="11">
    <location>
        <begin position="102"/>
        <end position="412"/>
    </location>
</feature>
<evidence type="ECO:0000256" key="5">
    <source>
        <dbReference type="ARBA" id="ARBA00023040"/>
    </source>
</evidence>
<dbReference type="Proteomes" id="UP000515158">
    <property type="component" value="Unplaced"/>
</dbReference>
<feature type="transmembrane region" description="Helical" evidence="10">
    <location>
        <begin position="396"/>
        <end position="417"/>
    </location>
</feature>
<keyword evidence="3 10" id="KW-0812">Transmembrane</keyword>
<dbReference type="GeneID" id="117641056"/>
<dbReference type="InParanoid" id="A0A6P8YCI5"/>
<feature type="transmembrane region" description="Helical" evidence="10">
    <location>
        <begin position="200"/>
        <end position="222"/>
    </location>
</feature>
<comment type="similarity">
    <text evidence="2">Belongs to the G-protein coupled receptor 1 family.</text>
</comment>
<keyword evidence="4 10" id="KW-1133">Transmembrane helix</keyword>
<name>A0A6P8YCI5_THRPL</name>
<protein>
    <submittedName>
        <fullName evidence="13">Orexin receptor type 1-like</fullName>
    </submittedName>
</protein>
<comment type="subcellular location">
    <subcellularLocation>
        <location evidence="1">Membrane</location>
        <topology evidence="1">Multi-pass membrane protein</topology>
    </subcellularLocation>
</comment>
<dbReference type="Pfam" id="PF00001">
    <property type="entry name" value="7tm_1"/>
    <property type="match status" value="1"/>
</dbReference>
<dbReference type="InterPro" id="IPR000276">
    <property type="entry name" value="GPCR_Rhodpsn"/>
</dbReference>
<evidence type="ECO:0000313" key="13">
    <source>
        <dbReference type="RefSeq" id="XP_034234046.1"/>
    </source>
</evidence>
<dbReference type="KEGG" id="tpal:117641056"/>
<gene>
    <name evidence="13" type="primary">LOC117641056</name>
</gene>
<feature type="transmembrane region" description="Helical" evidence="10">
    <location>
        <begin position="85"/>
        <end position="106"/>
    </location>
</feature>
<keyword evidence="12" id="KW-1185">Reference proteome</keyword>
<sequence length="508" mass="56023">MPAASSTRGISPGTWGGVSGTGSPHGAHRLSGLSSITNEDLQHMSTAGTISHKWLEVIINFLSGFRNDTADFSKPHLRPAIEGTWVLFVAMYAVLVVLGLLLNGLALARLCRLARARSNKNRGTVRLLANACAANIFQCGVVVPLSVVVLLIQNWVFGPVMCYVLPMLQDVPLHVVMLTFSAISYDRCRFHKNPAAEPFSANVTACCIWIVSSLIVLPYPAFTSYLDLGSLMREQFHGVGICFLNLAEDMQTYICVAFAGVFIIPILLSVLFHGRVHLMLKRQALSGASRVRMYEERLRAASLSTADPRFPSAGQLYTLSGRSGPRHSVTCPSRAGSIQLEAEEDLHREQRTQRFLVAMNLAFALCLLPLMVLRMVKHVVQETYSNSGHFDILFCLFVWLAFLPAVIVPVLVAVWTATLPTWTGRLQEWLCPSHAAKLASSVNVNGGALDHPLHPLHPLPLSIVGHMYINIVFMNDCEFAYQKECKCIPEHTVVKSIVCANKYLPEYE</sequence>
<accession>A0A6P8YCI5</accession>
<keyword evidence="6 10" id="KW-0472">Membrane</keyword>
<keyword evidence="8" id="KW-0807">Transducer</keyword>
<dbReference type="PANTHER" id="PTHR24238:SF69">
    <property type="entry name" value="G-PROTEIN COUPLED RECEPTOR 165"/>
    <property type="match status" value="1"/>
</dbReference>
<dbReference type="GO" id="GO:0005886">
    <property type="term" value="C:plasma membrane"/>
    <property type="evidence" value="ECO:0007669"/>
    <property type="project" value="TreeGrafter"/>
</dbReference>
<proteinExistence type="inferred from homology"/>
<evidence type="ECO:0000256" key="4">
    <source>
        <dbReference type="ARBA" id="ARBA00022989"/>
    </source>
</evidence>
<evidence type="ECO:0000256" key="6">
    <source>
        <dbReference type="ARBA" id="ARBA00023136"/>
    </source>
</evidence>
<dbReference type="RefSeq" id="XP_034234046.1">
    <property type="nucleotide sequence ID" value="XM_034378155.1"/>
</dbReference>
<evidence type="ECO:0000256" key="7">
    <source>
        <dbReference type="ARBA" id="ARBA00023170"/>
    </source>
</evidence>
<feature type="transmembrane region" description="Helical" evidence="10">
    <location>
        <begin position="250"/>
        <end position="272"/>
    </location>
</feature>
<dbReference type="GO" id="GO:0008188">
    <property type="term" value="F:neuropeptide receptor activity"/>
    <property type="evidence" value="ECO:0007669"/>
    <property type="project" value="TreeGrafter"/>
</dbReference>
<reference evidence="13" key="1">
    <citation type="submission" date="2025-08" db="UniProtKB">
        <authorList>
            <consortium name="RefSeq"/>
        </authorList>
    </citation>
    <scope>IDENTIFICATION</scope>
    <source>
        <tissue evidence="13">Total insect</tissue>
    </source>
</reference>
<evidence type="ECO:0000256" key="2">
    <source>
        <dbReference type="ARBA" id="ARBA00010663"/>
    </source>
</evidence>
<evidence type="ECO:0000256" key="10">
    <source>
        <dbReference type="SAM" id="Phobius"/>
    </source>
</evidence>
<feature type="region of interest" description="Disordered" evidence="9">
    <location>
        <begin position="1"/>
        <end position="26"/>
    </location>
</feature>
<evidence type="ECO:0000259" key="11">
    <source>
        <dbReference type="PROSITE" id="PS50262"/>
    </source>
</evidence>
<evidence type="ECO:0000313" key="12">
    <source>
        <dbReference type="Proteomes" id="UP000515158"/>
    </source>
</evidence>
<evidence type="ECO:0000256" key="8">
    <source>
        <dbReference type="ARBA" id="ARBA00023224"/>
    </source>
</evidence>
<feature type="transmembrane region" description="Helical" evidence="10">
    <location>
        <begin position="171"/>
        <end position="188"/>
    </location>
</feature>
<dbReference type="InterPro" id="IPR017452">
    <property type="entry name" value="GPCR_Rhodpsn_7TM"/>
</dbReference>
<feature type="transmembrane region" description="Helical" evidence="10">
    <location>
        <begin position="355"/>
        <end position="376"/>
    </location>
</feature>
<evidence type="ECO:0000256" key="9">
    <source>
        <dbReference type="SAM" id="MobiDB-lite"/>
    </source>
</evidence>
<dbReference type="AlphaFoldDB" id="A0A6P8YCI5"/>
<keyword evidence="7" id="KW-0675">Receptor</keyword>
<keyword evidence="5" id="KW-0297">G-protein coupled receptor</keyword>
<evidence type="ECO:0000256" key="1">
    <source>
        <dbReference type="ARBA" id="ARBA00004141"/>
    </source>
</evidence>
<organism evidence="13">
    <name type="scientific">Thrips palmi</name>
    <name type="common">Melon thrips</name>
    <dbReference type="NCBI Taxonomy" id="161013"/>
    <lineage>
        <taxon>Eukaryota</taxon>
        <taxon>Metazoa</taxon>
        <taxon>Ecdysozoa</taxon>
        <taxon>Arthropoda</taxon>
        <taxon>Hexapoda</taxon>
        <taxon>Insecta</taxon>
        <taxon>Pterygota</taxon>
        <taxon>Neoptera</taxon>
        <taxon>Paraneoptera</taxon>
        <taxon>Thysanoptera</taxon>
        <taxon>Terebrantia</taxon>
        <taxon>Thripoidea</taxon>
        <taxon>Thripidae</taxon>
        <taxon>Thrips</taxon>
    </lineage>
</organism>
<dbReference type="PANTHER" id="PTHR24238">
    <property type="entry name" value="G-PROTEIN COUPLED RECEPTOR"/>
    <property type="match status" value="1"/>
</dbReference>
<evidence type="ECO:0000256" key="3">
    <source>
        <dbReference type="ARBA" id="ARBA00022692"/>
    </source>
</evidence>
<dbReference type="SUPFAM" id="SSF81321">
    <property type="entry name" value="Family A G protein-coupled receptor-like"/>
    <property type="match status" value="1"/>
</dbReference>
<feature type="transmembrane region" description="Helical" evidence="10">
    <location>
        <begin position="127"/>
        <end position="151"/>
    </location>
</feature>